<evidence type="ECO:0000313" key="2">
    <source>
        <dbReference type="EnsemblPlants" id="AET5Gv20182700.14"/>
    </source>
</evidence>
<name>A0A453JT80_AEGTS</name>
<evidence type="ECO:0000256" key="1">
    <source>
        <dbReference type="SAM" id="SignalP"/>
    </source>
</evidence>
<feature type="chain" id="PRO_5019000057" description="Wall-associated receptor kinase galacturonan-binding domain-containing protein" evidence="1">
    <location>
        <begin position="28"/>
        <end position="67"/>
    </location>
</feature>
<organism evidence="2 3">
    <name type="scientific">Aegilops tauschii subsp. strangulata</name>
    <name type="common">Goatgrass</name>
    <dbReference type="NCBI Taxonomy" id="200361"/>
    <lineage>
        <taxon>Eukaryota</taxon>
        <taxon>Viridiplantae</taxon>
        <taxon>Streptophyta</taxon>
        <taxon>Embryophyta</taxon>
        <taxon>Tracheophyta</taxon>
        <taxon>Spermatophyta</taxon>
        <taxon>Magnoliopsida</taxon>
        <taxon>Liliopsida</taxon>
        <taxon>Poales</taxon>
        <taxon>Poaceae</taxon>
        <taxon>BOP clade</taxon>
        <taxon>Pooideae</taxon>
        <taxon>Triticodae</taxon>
        <taxon>Triticeae</taxon>
        <taxon>Triticinae</taxon>
        <taxon>Aegilops</taxon>
    </lineage>
</organism>
<accession>A0A453JT80</accession>
<dbReference type="PROSITE" id="PS51257">
    <property type="entry name" value="PROKAR_LIPOPROTEIN"/>
    <property type="match status" value="1"/>
</dbReference>
<sequence length="67" mass="7497">MLLMCTKNFFYLLTIIISSTSSGCTLSYDVCNNELAAVDMRHIAGSGLVPPYCSPLLQFYNMNKPFH</sequence>
<reference evidence="3" key="1">
    <citation type="journal article" date="2014" name="Science">
        <title>Ancient hybridizations among the ancestral genomes of bread wheat.</title>
        <authorList>
            <consortium name="International Wheat Genome Sequencing Consortium,"/>
            <person name="Marcussen T."/>
            <person name="Sandve S.R."/>
            <person name="Heier L."/>
            <person name="Spannagl M."/>
            <person name="Pfeifer M."/>
            <person name="Jakobsen K.S."/>
            <person name="Wulff B.B."/>
            <person name="Steuernagel B."/>
            <person name="Mayer K.F."/>
            <person name="Olsen O.A."/>
        </authorList>
    </citation>
    <scope>NUCLEOTIDE SEQUENCE [LARGE SCALE GENOMIC DNA]</scope>
    <source>
        <strain evidence="3">cv. AL8/78</strain>
    </source>
</reference>
<dbReference type="EnsemblPlants" id="AET5Gv20182700.14">
    <property type="protein sequence ID" value="AET5Gv20182700.14"/>
    <property type="gene ID" value="AET5Gv20182700"/>
</dbReference>
<keyword evidence="3" id="KW-1185">Reference proteome</keyword>
<protein>
    <recommendedName>
        <fullName evidence="4">Wall-associated receptor kinase galacturonan-binding domain-containing protein</fullName>
    </recommendedName>
</protein>
<evidence type="ECO:0000313" key="3">
    <source>
        <dbReference type="Proteomes" id="UP000015105"/>
    </source>
</evidence>
<reference evidence="2" key="5">
    <citation type="journal article" date="2021" name="G3 (Bethesda)">
        <title>Aegilops tauschii genome assembly Aet v5.0 features greater sequence contiguity and improved annotation.</title>
        <authorList>
            <person name="Wang L."/>
            <person name="Zhu T."/>
            <person name="Rodriguez J.C."/>
            <person name="Deal K.R."/>
            <person name="Dubcovsky J."/>
            <person name="McGuire P.E."/>
            <person name="Lux T."/>
            <person name="Spannagl M."/>
            <person name="Mayer K.F.X."/>
            <person name="Baldrich P."/>
            <person name="Meyers B.C."/>
            <person name="Huo N."/>
            <person name="Gu Y.Q."/>
            <person name="Zhou H."/>
            <person name="Devos K.M."/>
            <person name="Bennetzen J.L."/>
            <person name="Unver T."/>
            <person name="Budak H."/>
            <person name="Gulick P.J."/>
            <person name="Galiba G."/>
            <person name="Kalapos B."/>
            <person name="Nelson D.R."/>
            <person name="Li P."/>
            <person name="You F.M."/>
            <person name="Luo M.C."/>
            <person name="Dvorak J."/>
        </authorList>
    </citation>
    <scope>NUCLEOTIDE SEQUENCE [LARGE SCALE GENOMIC DNA]</scope>
    <source>
        <strain evidence="2">cv. AL8/78</strain>
    </source>
</reference>
<feature type="signal peptide" evidence="1">
    <location>
        <begin position="1"/>
        <end position="27"/>
    </location>
</feature>
<evidence type="ECO:0008006" key="4">
    <source>
        <dbReference type="Google" id="ProtNLM"/>
    </source>
</evidence>
<dbReference type="Gramene" id="AET5Gv20182700.14">
    <property type="protein sequence ID" value="AET5Gv20182700.14"/>
    <property type="gene ID" value="AET5Gv20182700"/>
</dbReference>
<dbReference type="Proteomes" id="UP000015105">
    <property type="component" value="Chromosome 5D"/>
</dbReference>
<reference evidence="2" key="4">
    <citation type="submission" date="2019-03" db="UniProtKB">
        <authorList>
            <consortium name="EnsemblPlants"/>
        </authorList>
    </citation>
    <scope>IDENTIFICATION</scope>
</reference>
<keyword evidence="1" id="KW-0732">Signal</keyword>
<reference evidence="3" key="2">
    <citation type="journal article" date="2017" name="Nat. Plants">
        <title>The Aegilops tauschii genome reveals multiple impacts of transposons.</title>
        <authorList>
            <person name="Zhao G."/>
            <person name="Zou C."/>
            <person name="Li K."/>
            <person name="Wang K."/>
            <person name="Li T."/>
            <person name="Gao L."/>
            <person name="Zhang X."/>
            <person name="Wang H."/>
            <person name="Yang Z."/>
            <person name="Liu X."/>
            <person name="Jiang W."/>
            <person name="Mao L."/>
            <person name="Kong X."/>
            <person name="Jiao Y."/>
            <person name="Jia J."/>
        </authorList>
    </citation>
    <scope>NUCLEOTIDE SEQUENCE [LARGE SCALE GENOMIC DNA]</scope>
    <source>
        <strain evidence="3">cv. AL8/78</strain>
    </source>
</reference>
<dbReference type="AlphaFoldDB" id="A0A453JT80"/>
<reference evidence="2" key="3">
    <citation type="journal article" date="2017" name="Nature">
        <title>Genome sequence of the progenitor of the wheat D genome Aegilops tauschii.</title>
        <authorList>
            <person name="Luo M.C."/>
            <person name="Gu Y.Q."/>
            <person name="Puiu D."/>
            <person name="Wang H."/>
            <person name="Twardziok S.O."/>
            <person name="Deal K.R."/>
            <person name="Huo N."/>
            <person name="Zhu T."/>
            <person name="Wang L."/>
            <person name="Wang Y."/>
            <person name="McGuire P.E."/>
            <person name="Liu S."/>
            <person name="Long H."/>
            <person name="Ramasamy R.K."/>
            <person name="Rodriguez J.C."/>
            <person name="Van S.L."/>
            <person name="Yuan L."/>
            <person name="Wang Z."/>
            <person name="Xia Z."/>
            <person name="Xiao L."/>
            <person name="Anderson O.D."/>
            <person name="Ouyang S."/>
            <person name="Liang Y."/>
            <person name="Zimin A.V."/>
            <person name="Pertea G."/>
            <person name="Qi P."/>
            <person name="Bennetzen J.L."/>
            <person name="Dai X."/>
            <person name="Dawson M.W."/>
            <person name="Muller H.G."/>
            <person name="Kugler K."/>
            <person name="Rivarola-Duarte L."/>
            <person name="Spannagl M."/>
            <person name="Mayer K.F.X."/>
            <person name="Lu F.H."/>
            <person name="Bevan M.W."/>
            <person name="Leroy P."/>
            <person name="Li P."/>
            <person name="You F.M."/>
            <person name="Sun Q."/>
            <person name="Liu Z."/>
            <person name="Lyons E."/>
            <person name="Wicker T."/>
            <person name="Salzberg S.L."/>
            <person name="Devos K.M."/>
            <person name="Dvorak J."/>
        </authorList>
    </citation>
    <scope>NUCLEOTIDE SEQUENCE [LARGE SCALE GENOMIC DNA]</scope>
    <source>
        <strain evidence="2">cv. AL8/78</strain>
    </source>
</reference>
<proteinExistence type="predicted"/>